<reference evidence="1 2" key="1">
    <citation type="submission" date="2016-11" db="EMBL/GenBank/DDBJ databases">
        <authorList>
            <person name="Jaros S."/>
            <person name="Januszkiewicz K."/>
            <person name="Wedrychowicz H."/>
        </authorList>
    </citation>
    <scope>NUCLEOTIDE SEQUENCE [LARGE SCALE GENOMIC DNA]</scope>
    <source>
        <strain evidence="1 2">DSM 18772</strain>
    </source>
</reference>
<dbReference type="AlphaFoldDB" id="A0A1M6RAY3"/>
<gene>
    <name evidence="1" type="ORF">SAMN02745181_3593</name>
</gene>
<dbReference type="InParanoid" id="A0A1M6RAY3"/>
<name>A0A1M6RAY3_9BACT</name>
<keyword evidence="2" id="KW-1185">Reference proteome</keyword>
<evidence type="ECO:0000313" key="2">
    <source>
        <dbReference type="Proteomes" id="UP000184510"/>
    </source>
</evidence>
<organism evidence="1 2">
    <name type="scientific">Rubritalea squalenifaciens DSM 18772</name>
    <dbReference type="NCBI Taxonomy" id="1123071"/>
    <lineage>
        <taxon>Bacteria</taxon>
        <taxon>Pseudomonadati</taxon>
        <taxon>Verrucomicrobiota</taxon>
        <taxon>Verrucomicrobiia</taxon>
        <taxon>Verrucomicrobiales</taxon>
        <taxon>Rubritaleaceae</taxon>
        <taxon>Rubritalea</taxon>
    </lineage>
</organism>
<proteinExistence type="predicted"/>
<dbReference type="EMBL" id="FQYR01000007">
    <property type="protein sequence ID" value="SHK29634.1"/>
    <property type="molecule type" value="Genomic_DNA"/>
</dbReference>
<accession>A0A1M6RAY3</accession>
<evidence type="ECO:0000313" key="1">
    <source>
        <dbReference type="EMBL" id="SHK29634.1"/>
    </source>
</evidence>
<protein>
    <submittedName>
        <fullName evidence="1">Uncharacterized protein</fullName>
    </submittedName>
</protein>
<sequence>MVAQQVVVRVAEALVRPKLQQAGGGCRTGGTVTHCIQHVVDGAITPVQRASDTLLLEAVEFVEDVINSYQLIPSNIQTRLGSHIVRTSRIDT</sequence>
<dbReference type="Proteomes" id="UP000184510">
    <property type="component" value="Unassembled WGS sequence"/>
</dbReference>